<feature type="compositionally biased region" description="Polar residues" evidence="11">
    <location>
        <begin position="41"/>
        <end position="55"/>
    </location>
</feature>
<comment type="similarity">
    <text evidence="3">Belongs to the PHAX family.</text>
</comment>
<evidence type="ECO:0000256" key="10">
    <source>
        <dbReference type="ARBA" id="ARBA00030834"/>
    </source>
</evidence>
<reference evidence="14" key="1">
    <citation type="submission" date="2025-08" db="UniProtKB">
        <authorList>
            <consortium name="RefSeq"/>
        </authorList>
    </citation>
    <scope>IDENTIFICATION</scope>
    <source>
        <tissue evidence="14">Testes</tissue>
    </source>
</reference>
<evidence type="ECO:0000256" key="8">
    <source>
        <dbReference type="ARBA" id="ARBA00022927"/>
    </source>
</evidence>
<evidence type="ECO:0000259" key="12">
    <source>
        <dbReference type="Pfam" id="PF10258"/>
    </source>
</evidence>
<dbReference type="GeneID" id="100370111"/>
<dbReference type="InterPro" id="IPR019385">
    <property type="entry name" value="PHAX_RNA-binding_domain"/>
</dbReference>
<feature type="region of interest" description="Disordered" evidence="11">
    <location>
        <begin position="1"/>
        <end position="75"/>
    </location>
</feature>
<dbReference type="Gene3D" id="1.10.10.1440">
    <property type="entry name" value="PHAX RNA-binding domain"/>
    <property type="match status" value="1"/>
</dbReference>
<evidence type="ECO:0000313" key="14">
    <source>
        <dbReference type="RefSeq" id="XP_002736048.1"/>
    </source>
</evidence>
<dbReference type="InterPro" id="IPR038092">
    <property type="entry name" value="PHAX_RNA-binding_sf"/>
</dbReference>
<feature type="domain" description="Phosphorylated adapter RNA export protein RNA-binding" evidence="12">
    <location>
        <begin position="207"/>
        <end position="286"/>
    </location>
</feature>
<evidence type="ECO:0000256" key="11">
    <source>
        <dbReference type="SAM" id="MobiDB-lite"/>
    </source>
</evidence>
<dbReference type="Pfam" id="PF10258">
    <property type="entry name" value="PHAX_RNA-bd"/>
    <property type="match status" value="1"/>
</dbReference>
<feature type="compositionally biased region" description="Acidic residues" evidence="11">
    <location>
        <begin position="12"/>
        <end position="27"/>
    </location>
</feature>
<keyword evidence="13" id="KW-1185">Reference proteome</keyword>
<comment type="subcellular location">
    <subcellularLocation>
        <location evidence="2">Cytoplasm</location>
    </subcellularLocation>
    <subcellularLocation>
        <location evidence="1">Nucleus</location>
    </subcellularLocation>
</comment>
<organism evidence="13 14">
    <name type="scientific">Saccoglossus kowalevskii</name>
    <name type="common">Acorn worm</name>
    <dbReference type="NCBI Taxonomy" id="10224"/>
    <lineage>
        <taxon>Eukaryota</taxon>
        <taxon>Metazoa</taxon>
        <taxon>Hemichordata</taxon>
        <taxon>Enteropneusta</taxon>
        <taxon>Harrimaniidae</taxon>
        <taxon>Saccoglossus</taxon>
    </lineage>
</organism>
<dbReference type="PANTHER" id="PTHR13135">
    <property type="entry name" value="CYTOSOLIC RESINIFERATOXIN BINDING PROTEIN RBP-26"/>
    <property type="match status" value="1"/>
</dbReference>
<protein>
    <recommendedName>
        <fullName evidence="4">Phosphorylated adapter RNA export protein</fullName>
    </recommendedName>
    <alternativeName>
        <fullName evidence="10">RNA U small nuclear RNA export adapter protein</fullName>
    </alternativeName>
</protein>
<gene>
    <name evidence="14" type="primary">LOC100370111</name>
</gene>
<keyword evidence="9" id="KW-0539">Nucleus</keyword>
<evidence type="ECO:0000256" key="1">
    <source>
        <dbReference type="ARBA" id="ARBA00004123"/>
    </source>
</evidence>
<evidence type="ECO:0000256" key="6">
    <source>
        <dbReference type="ARBA" id="ARBA00022490"/>
    </source>
</evidence>
<name>A0ABM0GS02_SACKO</name>
<keyword evidence="7" id="KW-0694">RNA-binding</keyword>
<dbReference type="Proteomes" id="UP000694865">
    <property type="component" value="Unplaced"/>
</dbReference>
<feature type="compositionally biased region" description="Basic residues" evidence="11">
    <location>
        <begin position="149"/>
        <end position="161"/>
    </location>
</feature>
<accession>A0ABM0GS02</accession>
<evidence type="ECO:0000256" key="9">
    <source>
        <dbReference type="ARBA" id="ARBA00023242"/>
    </source>
</evidence>
<dbReference type="InterPro" id="IPR039047">
    <property type="entry name" value="PHAX"/>
</dbReference>
<feature type="region of interest" description="Disordered" evidence="11">
    <location>
        <begin position="309"/>
        <end position="338"/>
    </location>
</feature>
<evidence type="ECO:0000256" key="4">
    <source>
        <dbReference type="ARBA" id="ARBA00016856"/>
    </source>
</evidence>
<proteinExistence type="inferred from homology"/>
<feature type="compositionally biased region" description="Basic and acidic residues" evidence="11">
    <location>
        <begin position="1"/>
        <end position="11"/>
    </location>
</feature>
<evidence type="ECO:0000256" key="5">
    <source>
        <dbReference type="ARBA" id="ARBA00022448"/>
    </source>
</evidence>
<keyword evidence="8" id="KW-0653">Protein transport</keyword>
<evidence type="ECO:0000256" key="7">
    <source>
        <dbReference type="ARBA" id="ARBA00022884"/>
    </source>
</evidence>
<dbReference type="PANTHER" id="PTHR13135:SF0">
    <property type="entry name" value="PHOSPHORYLATED ADAPTER RNA EXPORT PROTEIN"/>
    <property type="match status" value="1"/>
</dbReference>
<feature type="compositionally biased region" description="Basic and acidic residues" evidence="11">
    <location>
        <begin position="162"/>
        <end position="188"/>
    </location>
</feature>
<sequence length="338" mass="39058">MEIYRESKSFEYSEDSESESSSDDDDGLSWKRRKHDAVSVTAVNNNDNVDKTNGQNGLGTEESTTQCVGKSSKKRNNIWAKVIQGQEQQGVEFQIDNFNMDPSVSLTDREVETYNYKKHREHERHGSRGGHYDDRDNYNEERDREHVHRGDRHRGKRKRSAKDRLGRSSHIRERLGRKPNVRDRLGERKNPYSIPIRVNEDDDPETVAKAIIERLREQKGDLIRRITEIVGNKTALQLLHETEDVEQAGGLMTQDGKRRRQPGGVYLTLLKASKNVTKEQLDEINSCSKKMENANKKKAEKRRKFLKALRRKQEQTPDDPVQCGEGESSIIEEKISET</sequence>
<keyword evidence="6" id="KW-0963">Cytoplasm</keyword>
<evidence type="ECO:0000313" key="13">
    <source>
        <dbReference type="Proteomes" id="UP000694865"/>
    </source>
</evidence>
<dbReference type="RefSeq" id="XP_002736048.1">
    <property type="nucleotide sequence ID" value="XM_002736002.2"/>
</dbReference>
<evidence type="ECO:0000256" key="2">
    <source>
        <dbReference type="ARBA" id="ARBA00004496"/>
    </source>
</evidence>
<keyword evidence="5" id="KW-0813">Transport</keyword>
<feature type="region of interest" description="Disordered" evidence="11">
    <location>
        <begin position="115"/>
        <end position="188"/>
    </location>
</feature>
<evidence type="ECO:0000256" key="3">
    <source>
        <dbReference type="ARBA" id="ARBA00006094"/>
    </source>
</evidence>
<feature type="compositionally biased region" description="Basic and acidic residues" evidence="11">
    <location>
        <begin position="123"/>
        <end position="148"/>
    </location>
</feature>